<dbReference type="GO" id="GO:0003725">
    <property type="term" value="F:double-stranded RNA binding"/>
    <property type="evidence" value="ECO:0007669"/>
    <property type="project" value="TreeGrafter"/>
</dbReference>
<evidence type="ECO:0000313" key="6">
    <source>
        <dbReference type="EMBL" id="CAD7240219.1"/>
    </source>
</evidence>
<proteinExistence type="predicted"/>
<evidence type="ECO:0000313" key="7">
    <source>
        <dbReference type="Proteomes" id="UP000677054"/>
    </source>
</evidence>
<dbReference type="GO" id="GO:0005886">
    <property type="term" value="C:plasma membrane"/>
    <property type="evidence" value="ECO:0007669"/>
    <property type="project" value="TreeGrafter"/>
</dbReference>
<dbReference type="GO" id="GO:0007281">
    <property type="term" value="P:germ cell development"/>
    <property type="evidence" value="ECO:0007669"/>
    <property type="project" value="TreeGrafter"/>
</dbReference>
<dbReference type="Proteomes" id="UP000677054">
    <property type="component" value="Unassembled WGS sequence"/>
</dbReference>
<evidence type="ECO:0000256" key="1">
    <source>
        <dbReference type="ARBA" id="ARBA00022737"/>
    </source>
</evidence>
<reference evidence="6" key="1">
    <citation type="submission" date="2020-11" db="EMBL/GenBank/DDBJ databases">
        <authorList>
            <person name="Tran Van P."/>
        </authorList>
    </citation>
    <scope>NUCLEOTIDE SEQUENCE</scope>
</reference>
<feature type="compositionally biased region" description="Gly residues" evidence="4">
    <location>
        <begin position="592"/>
        <end position="620"/>
    </location>
</feature>
<feature type="region of interest" description="Disordered" evidence="4">
    <location>
        <begin position="586"/>
        <end position="627"/>
    </location>
</feature>
<feature type="compositionally biased region" description="Low complexity" evidence="4">
    <location>
        <begin position="111"/>
        <end position="124"/>
    </location>
</feature>
<protein>
    <recommendedName>
        <fullName evidence="5">DRBM domain-containing protein</fullName>
    </recommendedName>
</protein>
<sequence>MQAILEQNLPSTAETDSVGLAPVRLLRSSEGDWEDPRERTSRKVSQLRDLGGWKEVSRFGAPSASASLLNGGGGLGEGVMGTAGCMMPLQSKMGLKDQANVAGAHPGPHDSSQPQLQRSLSQAQDPTSPSKEKTPMCLVNELARHNKIQHQYRLINETGPAHKKTFSVMLKLGDEEYTAPGPSIKKAQHAAAAAALENTQYKKPVPKARACGHQMAPTVELNAVAMKRGEPCTYSIIEPPSRAYNPYYAPRATLYNRPYTYMPRAPYGPPSIFCVSLRVGNREYIGDGHTVQAARHTAAAKALQELRNLPLPEQANQNDSKPNDIKALDPNADLKSPISLVHEVALKQNLSVRFEVVQESGPPHMKTFITQCIVGQDVTQGDGHGKKLSKKNAAEKMLEKLAQMPAVTTPAVVSRTKRKVPTTTKKKNRIIKEQGNMEYGQGINPISRLIQIQQAKKEREPVYSLLAEKGFPRKREFIIQVVCGDHTAQGSGPNKKIAKRAAAEALLEVMGYSQPTPQPEKSVLKTPGTNEEKKPPGKACSFLPIPNNVTFVDGEMGSGTVKGGAGGRQLVPGLLLMSDNSIPSAPPNSYRLGGGSASVGGGGGLSGGNGSSGGGGGRDGQGAASHQTTATIAQELLKGGNSPTAEALQVQGQMSNVSQNAGGPAVRPKHQLFYLASVLNFTVQFSDFPRGNKTEYLSLVTLSTSPPQVFHGSGPTVEASHDQAALNALKQLAEVGLDSAVKEPTPPSSSMHNRSCNSPTFLSHGCDNLLLPPSLSHHDFLQSGNSGSDSGYRTE</sequence>
<dbReference type="CDD" id="cd19857">
    <property type="entry name" value="DSRM_STAU_rpt1"/>
    <property type="match status" value="1"/>
</dbReference>
<dbReference type="GO" id="GO:0010494">
    <property type="term" value="C:cytoplasmic stress granule"/>
    <property type="evidence" value="ECO:0007669"/>
    <property type="project" value="TreeGrafter"/>
</dbReference>
<dbReference type="EMBL" id="CAJPEV010000015">
    <property type="protein sequence ID" value="CAG0878827.1"/>
    <property type="molecule type" value="Genomic_DNA"/>
</dbReference>
<dbReference type="InterPro" id="IPR032478">
    <property type="entry name" value="Staufen_C"/>
</dbReference>
<evidence type="ECO:0000256" key="3">
    <source>
        <dbReference type="PROSITE-ProRule" id="PRU00266"/>
    </source>
</evidence>
<keyword evidence="1" id="KW-0677">Repeat</keyword>
<dbReference type="PANTHER" id="PTHR46054:SF3">
    <property type="entry name" value="MATERNAL EFFECT PROTEIN STAUFEN"/>
    <property type="match status" value="1"/>
</dbReference>
<dbReference type="SUPFAM" id="SSF54768">
    <property type="entry name" value="dsRNA-binding domain-like"/>
    <property type="match status" value="5"/>
</dbReference>
<dbReference type="SMART" id="SM00358">
    <property type="entry name" value="DSRM"/>
    <property type="match status" value="5"/>
</dbReference>
<dbReference type="GO" id="GO:0098964">
    <property type="term" value="P:anterograde dendritic transport of messenger ribonucleoprotein complex"/>
    <property type="evidence" value="ECO:0007669"/>
    <property type="project" value="TreeGrafter"/>
</dbReference>
<evidence type="ECO:0000259" key="5">
    <source>
        <dbReference type="PROSITE" id="PS50137"/>
    </source>
</evidence>
<dbReference type="FunFam" id="3.30.160.20:FF:000007">
    <property type="entry name" value="Double-stranded RNA-binding protein Staufen homolog 1"/>
    <property type="match status" value="1"/>
</dbReference>
<dbReference type="GO" id="GO:0043025">
    <property type="term" value="C:neuronal cell body"/>
    <property type="evidence" value="ECO:0007669"/>
    <property type="project" value="TreeGrafter"/>
</dbReference>
<feature type="region of interest" description="Disordered" evidence="4">
    <location>
        <begin position="1"/>
        <end position="22"/>
    </location>
</feature>
<gene>
    <name evidence="6" type="ORF">DSTB1V02_LOCUS248</name>
</gene>
<dbReference type="FunFam" id="3.30.160.20:FF:000013">
    <property type="entry name" value="double-stranded RNA-binding protein Staufen homolog 2 isoform X3"/>
    <property type="match status" value="1"/>
</dbReference>
<feature type="domain" description="DRBM" evidence="5">
    <location>
        <begin position="134"/>
        <end position="201"/>
    </location>
</feature>
<organism evidence="6">
    <name type="scientific">Darwinula stevensoni</name>
    <dbReference type="NCBI Taxonomy" id="69355"/>
    <lineage>
        <taxon>Eukaryota</taxon>
        <taxon>Metazoa</taxon>
        <taxon>Ecdysozoa</taxon>
        <taxon>Arthropoda</taxon>
        <taxon>Crustacea</taxon>
        <taxon>Oligostraca</taxon>
        <taxon>Ostracoda</taxon>
        <taxon>Podocopa</taxon>
        <taxon>Podocopida</taxon>
        <taxon>Darwinulocopina</taxon>
        <taxon>Darwinuloidea</taxon>
        <taxon>Darwinulidae</taxon>
        <taxon>Darwinula</taxon>
    </lineage>
</organism>
<dbReference type="InterPro" id="IPR014720">
    <property type="entry name" value="dsRBD_dom"/>
</dbReference>
<name>A0A7R8X3P7_9CRUS</name>
<feature type="region of interest" description="Disordered" evidence="4">
    <location>
        <begin position="99"/>
        <end position="133"/>
    </location>
</feature>
<evidence type="ECO:0000256" key="4">
    <source>
        <dbReference type="SAM" id="MobiDB-lite"/>
    </source>
</evidence>
<dbReference type="OrthoDB" id="10037267at2759"/>
<dbReference type="FunFam" id="3.30.160.20:FF:000024">
    <property type="entry name" value="double-stranded RNA-binding protein Staufen homolog 1 isoform X1"/>
    <property type="match status" value="1"/>
</dbReference>
<evidence type="ECO:0000256" key="2">
    <source>
        <dbReference type="ARBA" id="ARBA00022884"/>
    </source>
</evidence>
<dbReference type="AlphaFoldDB" id="A0A7R8X3P7"/>
<dbReference type="GO" id="GO:0008298">
    <property type="term" value="P:intracellular mRNA localization"/>
    <property type="evidence" value="ECO:0007669"/>
    <property type="project" value="TreeGrafter"/>
</dbReference>
<keyword evidence="7" id="KW-1185">Reference proteome</keyword>
<dbReference type="GO" id="GO:0035418">
    <property type="term" value="P:protein localization to synapse"/>
    <property type="evidence" value="ECO:0007669"/>
    <property type="project" value="TreeGrafter"/>
</dbReference>
<dbReference type="PANTHER" id="PTHR46054">
    <property type="entry name" value="MATERNAL EFFECT PROTEIN STAUFEN"/>
    <property type="match status" value="1"/>
</dbReference>
<dbReference type="CDD" id="cd19859">
    <property type="entry name" value="DSRM_STAU_rpt3"/>
    <property type="match status" value="1"/>
</dbReference>
<dbReference type="PROSITE" id="PS50137">
    <property type="entry name" value="DS_RBD"/>
    <property type="match status" value="4"/>
</dbReference>
<dbReference type="EMBL" id="LR899532">
    <property type="protein sequence ID" value="CAD7240219.1"/>
    <property type="molecule type" value="Genomic_DNA"/>
</dbReference>
<dbReference type="Pfam" id="PF00035">
    <property type="entry name" value="dsrm"/>
    <property type="match status" value="3"/>
</dbReference>
<feature type="domain" description="DRBM" evidence="5">
    <location>
        <begin position="336"/>
        <end position="403"/>
    </location>
</feature>
<dbReference type="GO" id="GO:0032839">
    <property type="term" value="C:dendrite cytoplasm"/>
    <property type="evidence" value="ECO:0007669"/>
    <property type="project" value="GOC"/>
</dbReference>
<feature type="region of interest" description="Disordered" evidence="4">
    <location>
        <begin position="513"/>
        <end position="541"/>
    </location>
</feature>
<dbReference type="CDD" id="cd19861">
    <property type="entry name" value="DSRM_STAU_rpt5"/>
    <property type="match status" value="1"/>
</dbReference>
<dbReference type="InterPro" id="IPR051740">
    <property type="entry name" value="DRBM-containing_protein"/>
</dbReference>
<dbReference type="Pfam" id="PF16482">
    <property type="entry name" value="Staufen_C"/>
    <property type="match status" value="1"/>
</dbReference>
<feature type="domain" description="DRBM" evidence="5">
    <location>
        <begin position="216"/>
        <end position="308"/>
    </location>
</feature>
<feature type="domain" description="DRBM" evidence="5">
    <location>
        <begin position="444"/>
        <end position="512"/>
    </location>
</feature>
<dbReference type="CDD" id="cd19860">
    <property type="entry name" value="DSRM_STAU_rpt4"/>
    <property type="match status" value="1"/>
</dbReference>
<accession>A0A7R8X3P7</accession>
<dbReference type="GO" id="GO:0003729">
    <property type="term" value="F:mRNA binding"/>
    <property type="evidence" value="ECO:0007669"/>
    <property type="project" value="TreeGrafter"/>
</dbReference>
<dbReference type="Gene3D" id="3.30.160.20">
    <property type="match status" value="5"/>
</dbReference>
<keyword evidence="2 3" id="KW-0694">RNA-binding</keyword>